<reference evidence="1" key="1">
    <citation type="journal article" date="2014" name="Front. Microbiol.">
        <title>High frequency of phylogenetically diverse reductive dehalogenase-homologous genes in deep subseafloor sedimentary metagenomes.</title>
        <authorList>
            <person name="Kawai M."/>
            <person name="Futagami T."/>
            <person name="Toyoda A."/>
            <person name="Takaki Y."/>
            <person name="Nishi S."/>
            <person name="Hori S."/>
            <person name="Arai W."/>
            <person name="Tsubouchi T."/>
            <person name="Morono Y."/>
            <person name="Uchiyama I."/>
            <person name="Ito T."/>
            <person name="Fujiyama A."/>
            <person name="Inagaki F."/>
            <person name="Takami H."/>
        </authorList>
    </citation>
    <scope>NUCLEOTIDE SEQUENCE</scope>
    <source>
        <strain evidence="1">Expedition CK06-06</strain>
    </source>
</reference>
<dbReference type="EMBL" id="BARS01028388">
    <property type="protein sequence ID" value="GAG07907.1"/>
    <property type="molecule type" value="Genomic_DNA"/>
</dbReference>
<gene>
    <name evidence="1" type="ORF">S01H1_44505</name>
</gene>
<dbReference type="AlphaFoldDB" id="X0V981"/>
<protein>
    <submittedName>
        <fullName evidence="1">Uncharacterized protein</fullName>
    </submittedName>
</protein>
<accession>X0V981</accession>
<proteinExistence type="predicted"/>
<comment type="caution">
    <text evidence="1">The sequence shown here is derived from an EMBL/GenBank/DDBJ whole genome shotgun (WGS) entry which is preliminary data.</text>
</comment>
<feature type="non-terminal residue" evidence="1">
    <location>
        <position position="1"/>
    </location>
</feature>
<evidence type="ECO:0000313" key="1">
    <source>
        <dbReference type="EMBL" id="GAG07907.1"/>
    </source>
</evidence>
<organism evidence="1">
    <name type="scientific">marine sediment metagenome</name>
    <dbReference type="NCBI Taxonomy" id="412755"/>
    <lineage>
        <taxon>unclassified sequences</taxon>
        <taxon>metagenomes</taxon>
        <taxon>ecological metagenomes</taxon>
    </lineage>
</organism>
<sequence length="59" mass="6544">ARVAISDNPSSPYHQIESSVYVKSTGLDNFSIRCYSTGSDAFDVGHLNTFNQLSIEYLQ</sequence>
<name>X0V981_9ZZZZ</name>